<feature type="region of interest" description="Disordered" evidence="8">
    <location>
        <begin position="1"/>
        <end position="25"/>
    </location>
</feature>
<dbReference type="PANTHER" id="PTHR18829">
    <property type="entry name" value="PROTEIN YAE1 HOMOLOG"/>
    <property type="match status" value="1"/>
</dbReference>
<feature type="region of interest" description="Disordered" evidence="8">
    <location>
        <begin position="141"/>
        <end position="163"/>
    </location>
</feature>
<dbReference type="GO" id="GO:0005737">
    <property type="term" value="C:cytoplasm"/>
    <property type="evidence" value="ECO:0007669"/>
    <property type="project" value="UniProtKB-SubCell"/>
</dbReference>
<dbReference type="PANTHER" id="PTHR18829:SF0">
    <property type="entry name" value="PROTEIN YAE1 HOMOLOG"/>
    <property type="match status" value="1"/>
</dbReference>
<keyword evidence="6" id="KW-0963">Cytoplasm</keyword>
<comment type="caution">
    <text evidence="10">The sequence shown here is derived from an EMBL/GenBank/DDBJ whole genome shotgun (WGS) entry which is preliminary data.</text>
</comment>
<feature type="compositionally biased region" description="Polar residues" evidence="8">
    <location>
        <begin position="1"/>
        <end position="12"/>
    </location>
</feature>
<dbReference type="InterPro" id="IPR038881">
    <property type="entry name" value="Yae1-like"/>
</dbReference>
<feature type="compositionally biased region" description="Low complexity" evidence="8">
    <location>
        <begin position="141"/>
        <end position="161"/>
    </location>
</feature>
<feature type="compositionally biased region" description="Acidic residues" evidence="8">
    <location>
        <begin position="14"/>
        <end position="25"/>
    </location>
</feature>
<evidence type="ECO:0000256" key="7">
    <source>
        <dbReference type="ARBA" id="ARBA00023242"/>
    </source>
</evidence>
<keyword evidence="11" id="KW-1185">Reference proteome</keyword>
<dbReference type="EMBL" id="JAAAHY010000721">
    <property type="protein sequence ID" value="KAF9958530.1"/>
    <property type="molecule type" value="Genomic_DNA"/>
</dbReference>
<comment type="similarity">
    <text evidence="3">Belongs to the YAE1 family.</text>
</comment>
<dbReference type="GO" id="GO:0005634">
    <property type="term" value="C:nucleus"/>
    <property type="evidence" value="ECO:0007669"/>
    <property type="project" value="UniProtKB-SubCell"/>
</dbReference>
<evidence type="ECO:0000259" key="9">
    <source>
        <dbReference type="Pfam" id="PF09811"/>
    </source>
</evidence>
<evidence type="ECO:0000256" key="1">
    <source>
        <dbReference type="ARBA" id="ARBA00004123"/>
    </source>
</evidence>
<dbReference type="OrthoDB" id="20086at2759"/>
<dbReference type="InterPro" id="IPR019191">
    <property type="entry name" value="Essential_protein_Yae1_N"/>
</dbReference>
<protein>
    <recommendedName>
        <fullName evidence="5">Protein YAE1</fullName>
    </recommendedName>
    <alternativeName>
        <fullName evidence="4">Protein yae1</fullName>
    </alternativeName>
</protein>
<name>A0A9P6J2E9_MORAP</name>
<feature type="compositionally biased region" description="Polar residues" evidence="8">
    <location>
        <begin position="216"/>
        <end position="225"/>
    </location>
</feature>
<evidence type="ECO:0000313" key="11">
    <source>
        <dbReference type="Proteomes" id="UP000738359"/>
    </source>
</evidence>
<dbReference type="Pfam" id="PF09811">
    <property type="entry name" value="Yae1_N"/>
    <property type="match status" value="1"/>
</dbReference>
<sequence length="254" mass="27100">MSDQEQSHSSVNAWEDDGGDIWDDDDSISYDRAIAEKEWSRLHETFGNTGYREGIEEGKEGTLQQGFNQGWSEGVNYGHELGRLRGLISLQEKNAWIERASGLVRELMEIDIAKVFDKAYFDDGRGPSQKAKAAAAAKEGSSESGCCGGASSSSTSSTGDGCCKKNDSTPVTSADGGASACQSGETPSSQSCCLSKGNGACASEKSMDDKAHDVSSGVQNGEWSSRPEQVINDYRNKARELLKEAGLESLIDAV</sequence>
<feature type="domain" description="Essential protein Yae1 N-terminal" evidence="9">
    <location>
        <begin position="50"/>
        <end position="87"/>
    </location>
</feature>
<evidence type="ECO:0000256" key="4">
    <source>
        <dbReference type="ARBA" id="ARBA00017286"/>
    </source>
</evidence>
<dbReference type="AlphaFoldDB" id="A0A9P6J2E9"/>
<accession>A0A9P6J2E9</accession>
<evidence type="ECO:0000313" key="10">
    <source>
        <dbReference type="EMBL" id="KAF9958530.1"/>
    </source>
</evidence>
<gene>
    <name evidence="10" type="ORF">BGZ70_009169</name>
</gene>
<reference evidence="10" key="1">
    <citation type="journal article" date="2020" name="Fungal Divers.">
        <title>Resolving the Mortierellaceae phylogeny through synthesis of multi-gene phylogenetics and phylogenomics.</title>
        <authorList>
            <person name="Vandepol N."/>
            <person name="Liber J."/>
            <person name="Desiro A."/>
            <person name="Na H."/>
            <person name="Kennedy M."/>
            <person name="Barry K."/>
            <person name="Grigoriev I.V."/>
            <person name="Miller A.N."/>
            <person name="O'Donnell K."/>
            <person name="Stajich J.E."/>
            <person name="Bonito G."/>
        </authorList>
    </citation>
    <scope>NUCLEOTIDE SEQUENCE</scope>
    <source>
        <strain evidence="10">CK1249</strain>
    </source>
</reference>
<feature type="region of interest" description="Disordered" evidence="8">
    <location>
        <begin position="199"/>
        <end position="225"/>
    </location>
</feature>
<keyword evidence="7" id="KW-0539">Nucleus</keyword>
<dbReference type="Proteomes" id="UP000738359">
    <property type="component" value="Unassembled WGS sequence"/>
</dbReference>
<evidence type="ECO:0000256" key="8">
    <source>
        <dbReference type="SAM" id="MobiDB-lite"/>
    </source>
</evidence>
<evidence type="ECO:0000256" key="6">
    <source>
        <dbReference type="ARBA" id="ARBA00022490"/>
    </source>
</evidence>
<evidence type="ECO:0000256" key="3">
    <source>
        <dbReference type="ARBA" id="ARBA00007096"/>
    </source>
</evidence>
<proteinExistence type="inferred from homology"/>
<evidence type="ECO:0000256" key="2">
    <source>
        <dbReference type="ARBA" id="ARBA00004496"/>
    </source>
</evidence>
<evidence type="ECO:0000256" key="5">
    <source>
        <dbReference type="ARBA" id="ARBA00018400"/>
    </source>
</evidence>
<organism evidence="10 11">
    <name type="scientific">Mortierella alpina</name>
    <name type="common">Oleaginous fungus</name>
    <name type="synonym">Mortierella renispora</name>
    <dbReference type="NCBI Taxonomy" id="64518"/>
    <lineage>
        <taxon>Eukaryota</taxon>
        <taxon>Fungi</taxon>
        <taxon>Fungi incertae sedis</taxon>
        <taxon>Mucoromycota</taxon>
        <taxon>Mortierellomycotina</taxon>
        <taxon>Mortierellomycetes</taxon>
        <taxon>Mortierellales</taxon>
        <taxon>Mortierellaceae</taxon>
        <taxon>Mortierella</taxon>
    </lineage>
</organism>
<comment type="subcellular location">
    <subcellularLocation>
        <location evidence="2">Cytoplasm</location>
    </subcellularLocation>
    <subcellularLocation>
        <location evidence="1">Nucleus</location>
    </subcellularLocation>
</comment>